<dbReference type="Proteomes" id="UP000253529">
    <property type="component" value="Unassembled WGS sequence"/>
</dbReference>
<dbReference type="InterPro" id="IPR007712">
    <property type="entry name" value="RelE/ParE_toxin"/>
</dbReference>
<reference evidence="2 3" key="1">
    <citation type="submission" date="2018-06" db="EMBL/GenBank/DDBJ databases">
        <title>Genomic Encyclopedia of Type Strains, Phase IV (KMG-IV): sequencing the most valuable type-strain genomes for metagenomic binning, comparative biology and taxonomic classification.</title>
        <authorList>
            <person name="Goeker M."/>
        </authorList>
    </citation>
    <scope>NUCLEOTIDE SEQUENCE [LARGE SCALE GENOMIC DNA]</scope>
    <source>
        <strain evidence="2 3">DSM 24875</strain>
    </source>
</reference>
<gene>
    <name evidence="2" type="ORF">DFR50_110181</name>
</gene>
<evidence type="ECO:0000313" key="2">
    <source>
        <dbReference type="EMBL" id="RBP14155.1"/>
    </source>
</evidence>
<accession>A0A366FKA9</accession>
<evidence type="ECO:0000256" key="1">
    <source>
        <dbReference type="ARBA" id="ARBA00022649"/>
    </source>
</evidence>
<protein>
    <submittedName>
        <fullName evidence="2">Toxin ParE1/3/4</fullName>
    </submittedName>
</protein>
<dbReference type="InterPro" id="IPR035093">
    <property type="entry name" value="RelE/ParE_toxin_dom_sf"/>
</dbReference>
<comment type="caution">
    <text evidence="2">The sequence shown here is derived from an EMBL/GenBank/DDBJ whole genome shotgun (WGS) entry which is preliminary data.</text>
</comment>
<dbReference type="Pfam" id="PF05016">
    <property type="entry name" value="ParE_toxin"/>
    <property type="match status" value="1"/>
</dbReference>
<evidence type="ECO:0000313" key="3">
    <source>
        <dbReference type="Proteomes" id="UP000253529"/>
    </source>
</evidence>
<organism evidence="2 3">
    <name type="scientific">Roseiarcus fermentans</name>
    <dbReference type="NCBI Taxonomy" id="1473586"/>
    <lineage>
        <taxon>Bacteria</taxon>
        <taxon>Pseudomonadati</taxon>
        <taxon>Pseudomonadota</taxon>
        <taxon>Alphaproteobacteria</taxon>
        <taxon>Hyphomicrobiales</taxon>
        <taxon>Roseiarcaceae</taxon>
        <taxon>Roseiarcus</taxon>
    </lineage>
</organism>
<sequence length="106" mass="11674">MARVVITGPADADSAEIISDLTANAGELVADRYVAELNALYRRLATFPESGSPRPKLGRFIRIGLVSPYVVVYRHAPDNNLVAVIRILHGRRRITRRTLTQPTAPP</sequence>
<keyword evidence="1" id="KW-1277">Toxin-antitoxin system</keyword>
<dbReference type="EMBL" id="QNRK01000010">
    <property type="protein sequence ID" value="RBP14155.1"/>
    <property type="molecule type" value="Genomic_DNA"/>
</dbReference>
<keyword evidence="3" id="KW-1185">Reference proteome</keyword>
<dbReference type="RefSeq" id="WP_170153165.1">
    <property type="nucleotide sequence ID" value="NZ_QNRK01000010.1"/>
</dbReference>
<dbReference type="AlphaFoldDB" id="A0A366FKA9"/>
<dbReference type="Gene3D" id="3.30.2310.20">
    <property type="entry name" value="RelE-like"/>
    <property type="match status" value="1"/>
</dbReference>
<name>A0A366FKA9_9HYPH</name>
<proteinExistence type="predicted"/>